<reference evidence="1 2" key="1">
    <citation type="submission" date="2020-07" db="EMBL/GenBank/DDBJ databases">
        <title>A new beta-1,3-glucan-decomposing anaerobic bacterium isolated from anoxic soil subjected to biological soil disinfestation.</title>
        <authorList>
            <person name="Ueki A."/>
            <person name="Tonouchi A."/>
        </authorList>
    </citation>
    <scope>NUCLEOTIDE SEQUENCE [LARGE SCALE GENOMIC DNA]</scope>
    <source>
        <strain evidence="1 2">TW1</strain>
    </source>
</reference>
<name>A0A6V8SQ56_9CLOT</name>
<evidence type="ECO:0000313" key="1">
    <source>
        <dbReference type="EMBL" id="GFP77003.1"/>
    </source>
</evidence>
<dbReference type="AlphaFoldDB" id="A0A6V8SQ56"/>
<dbReference type="RefSeq" id="WP_183278400.1">
    <property type="nucleotide sequence ID" value="NZ_BLZR01000001.1"/>
</dbReference>
<proteinExistence type="predicted"/>
<evidence type="ECO:0000313" key="2">
    <source>
        <dbReference type="Proteomes" id="UP000580568"/>
    </source>
</evidence>
<comment type="caution">
    <text evidence="1">The sequence shown here is derived from an EMBL/GenBank/DDBJ whole genome shotgun (WGS) entry which is preliminary data.</text>
</comment>
<organism evidence="1 2">
    <name type="scientific">Clostridium fungisolvens</name>
    <dbReference type="NCBI Taxonomy" id="1604897"/>
    <lineage>
        <taxon>Bacteria</taxon>
        <taxon>Bacillati</taxon>
        <taxon>Bacillota</taxon>
        <taxon>Clostridia</taxon>
        <taxon>Eubacteriales</taxon>
        <taxon>Clostridiaceae</taxon>
        <taxon>Clostridium</taxon>
    </lineage>
</organism>
<accession>A0A6V8SQ56</accession>
<sequence length="81" mass="9426">MADEKKVEGIISVSKVRVIQKDYKFRNILLKKKKQWRNKDGKAAENKNEEDYMAHKSYVEEVKTALMYGDVGHGLLLDKKV</sequence>
<protein>
    <submittedName>
        <fullName evidence="1">Uncharacterized protein</fullName>
    </submittedName>
</protein>
<gene>
    <name evidence="1" type="ORF">bsdtw1_03116</name>
</gene>
<dbReference type="Proteomes" id="UP000580568">
    <property type="component" value="Unassembled WGS sequence"/>
</dbReference>
<dbReference type="EMBL" id="BLZR01000001">
    <property type="protein sequence ID" value="GFP77003.1"/>
    <property type="molecule type" value="Genomic_DNA"/>
</dbReference>
<keyword evidence="2" id="KW-1185">Reference proteome</keyword>